<dbReference type="PANTHER" id="PTHR48043">
    <property type="entry name" value="EG:EG0003.4 PROTEIN-RELATED"/>
    <property type="match status" value="1"/>
</dbReference>
<keyword evidence="6" id="KW-1185">Reference proteome</keyword>
<reference evidence="7" key="1">
    <citation type="submission" date="2025-08" db="UniProtKB">
        <authorList>
            <consortium name="RefSeq"/>
        </authorList>
    </citation>
    <scope>IDENTIFICATION</scope>
    <source>
        <strain evidence="7">14028-0561.14</strain>
        <tissue evidence="7">Whole fly</tissue>
    </source>
</reference>
<feature type="chain" id="PRO_5028518997" description="UDP-glucuronosyltransferase" evidence="5">
    <location>
        <begin position="30"/>
        <end position="532"/>
    </location>
</feature>
<evidence type="ECO:0000313" key="7">
    <source>
        <dbReference type="RefSeq" id="XP_017032171.1"/>
    </source>
</evidence>
<dbReference type="GeneID" id="108081483"/>
<evidence type="ECO:0000256" key="4">
    <source>
        <dbReference type="RuleBase" id="RU003718"/>
    </source>
</evidence>
<gene>
    <name evidence="7" type="primary">LOC108081483</name>
</gene>
<keyword evidence="5" id="KW-1133">Transmembrane helix</keyword>
<dbReference type="Proteomes" id="UP001652661">
    <property type="component" value="Chromosome 3R"/>
</dbReference>
<name>A0A6P4J9K9_DROKI</name>
<dbReference type="InterPro" id="IPR035595">
    <property type="entry name" value="UDP_glycos_trans_CS"/>
</dbReference>
<accession>A0A6P4J9K9</accession>
<keyword evidence="5" id="KW-0812">Transmembrane</keyword>
<keyword evidence="5" id="KW-0732">Signal</keyword>
<dbReference type="Pfam" id="PF00201">
    <property type="entry name" value="UDPGT"/>
    <property type="match status" value="1"/>
</dbReference>
<comment type="catalytic activity">
    <reaction evidence="5">
        <text>glucuronate acceptor + UDP-alpha-D-glucuronate = acceptor beta-D-glucuronoside + UDP + H(+)</text>
        <dbReference type="Rhea" id="RHEA:21032"/>
        <dbReference type="ChEBI" id="CHEBI:15378"/>
        <dbReference type="ChEBI" id="CHEBI:58052"/>
        <dbReference type="ChEBI" id="CHEBI:58223"/>
        <dbReference type="ChEBI" id="CHEBI:132367"/>
        <dbReference type="ChEBI" id="CHEBI:132368"/>
        <dbReference type="EC" id="2.4.1.17"/>
    </reaction>
</comment>
<evidence type="ECO:0000313" key="6">
    <source>
        <dbReference type="Proteomes" id="UP001652661"/>
    </source>
</evidence>
<dbReference type="PANTHER" id="PTHR48043:SF159">
    <property type="entry name" value="EG:EG0003.4 PROTEIN-RELATED"/>
    <property type="match status" value="1"/>
</dbReference>
<dbReference type="AlphaFoldDB" id="A0A6P4J9K9"/>
<dbReference type="EC" id="2.4.1.17" evidence="5"/>
<evidence type="ECO:0000256" key="2">
    <source>
        <dbReference type="ARBA" id="ARBA00022676"/>
    </source>
</evidence>
<feature type="transmembrane region" description="Helical" evidence="5">
    <location>
        <begin position="496"/>
        <end position="518"/>
    </location>
</feature>
<dbReference type="PROSITE" id="PS00375">
    <property type="entry name" value="UDPGT"/>
    <property type="match status" value="1"/>
</dbReference>
<comment type="similarity">
    <text evidence="1 4">Belongs to the UDP-glycosyltransferase family.</text>
</comment>
<keyword evidence="5" id="KW-0472">Membrane</keyword>
<feature type="signal peptide" evidence="5">
    <location>
        <begin position="1"/>
        <end position="29"/>
    </location>
</feature>
<evidence type="ECO:0000256" key="1">
    <source>
        <dbReference type="ARBA" id="ARBA00009995"/>
    </source>
</evidence>
<organism evidence="6 7">
    <name type="scientific">Drosophila kikkawai</name>
    <name type="common">Fruit fly</name>
    <dbReference type="NCBI Taxonomy" id="30033"/>
    <lineage>
        <taxon>Eukaryota</taxon>
        <taxon>Metazoa</taxon>
        <taxon>Ecdysozoa</taxon>
        <taxon>Arthropoda</taxon>
        <taxon>Hexapoda</taxon>
        <taxon>Insecta</taxon>
        <taxon>Pterygota</taxon>
        <taxon>Neoptera</taxon>
        <taxon>Endopterygota</taxon>
        <taxon>Diptera</taxon>
        <taxon>Brachycera</taxon>
        <taxon>Muscomorpha</taxon>
        <taxon>Ephydroidea</taxon>
        <taxon>Drosophilidae</taxon>
        <taxon>Drosophila</taxon>
        <taxon>Sophophora</taxon>
    </lineage>
</organism>
<dbReference type="InterPro" id="IPR050271">
    <property type="entry name" value="UDP-glycosyltransferase"/>
</dbReference>
<dbReference type="OrthoDB" id="5835829at2759"/>
<evidence type="ECO:0000256" key="3">
    <source>
        <dbReference type="ARBA" id="ARBA00022679"/>
    </source>
</evidence>
<evidence type="ECO:0000256" key="5">
    <source>
        <dbReference type="RuleBase" id="RU362059"/>
    </source>
</evidence>
<dbReference type="RefSeq" id="XP_017032171.1">
    <property type="nucleotide sequence ID" value="XM_017176682.3"/>
</dbReference>
<dbReference type="InterPro" id="IPR002213">
    <property type="entry name" value="UDP_glucos_trans"/>
</dbReference>
<dbReference type="FunFam" id="3.40.50.2000:FF:000021">
    <property type="entry name" value="UDP-glucuronosyltransferase"/>
    <property type="match status" value="1"/>
</dbReference>
<dbReference type="Gene3D" id="3.40.50.2000">
    <property type="entry name" value="Glycogen Phosphorylase B"/>
    <property type="match status" value="1"/>
</dbReference>
<protein>
    <recommendedName>
        <fullName evidence="5">UDP-glucuronosyltransferase</fullName>
        <ecNumber evidence="5">2.4.1.17</ecNumber>
    </recommendedName>
</protein>
<keyword evidence="2 4" id="KW-0328">Glycosyltransferase</keyword>
<dbReference type="CDD" id="cd03784">
    <property type="entry name" value="GT1_Gtf-like"/>
    <property type="match status" value="1"/>
</dbReference>
<dbReference type="GO" id="GO:0016020">
    <property type="term" value="C:membrane"/>
    <property type="evidence" value="ECO:0007669"/>
    <property type="project" value="UniProtKB-SubCell"/>
</dbReference>
<comment type="subcellular location">
    <subcellularLocation>
        <location evidence="5">Membrane</location>
        <topology evidence="5">Single-pass membrane protein</topology>
    </subcellularLocation>
</comment>
<keyword evidence="3 4" id="KW-0808">Transferase</keyword>
<dbReference type="SUPFAM" id="SSF53756">
    <property type="entry name" value="UDP-Glycosyltransferase/glycogen phosphorylase"/>
    <property type="match status" value="1"/>
</dbReference>
<proteinExistence type="inferred from homology"/>
<dbReference type="GO" id="GO:0015020">
    <property type="term" value="F:glucuronosyltransferase activity"/>
    <property type="evidence" value="ECO:0007669"/>
    <property type="project" value="UniProtKB-EC"/>
</dbReference>
<sequence>MAIPTMLPPNWFPRCLCLLLCILPGYLDSARILALYPIPGYSHYYHSLPYIKGLASLGHEVTLVSPFSLKEPFANIHEIHVPELFDYNEELVKILTTSPGTWEYNDHINNCNLNLAKKFLNNDGVRREILKPGKTQFDLILIDLWRMDALYGLAAYFEAPIIGIASYGIDWKIDELVGNTSPMSYLQSPSFSWHNLETYAGRLAHFIERSISWVNWRWRYEEKHEALYRKYFPKIADKKPLSEITRNFALVLVNQHFTLAPPRPLAPNVIEVGGMHIDHQPTPLPPDMENFVQGSGEDGVIFFSLGTNVRGNTLTEDRLRVLLDTFESLPQRILWKFDDEELRGKPSNVLIRKWFPQQDILAHPKVKLFITHGGLQSTVESIHHGTPMLGLPFFYDQFRNMDHVSQQGLGLVLNFWEMTSEELKTTILRLLEEKSFDITARTIAARYRDQPTRPLENAIWWTHYVLRHKGATYMRVAGRELDFFTYHSLDVLGTCLLLFLIIFSVATVCVLKSLRLILRRGGHKNNRKQKVQ</sequence>